<name>A0AAE4ARJ6_9HYPH</name>
<evidence type="ECO:0000313" key="1">
    <source>
        <dbReference type="EMBL" id="MDQ0315236.1"/>
    </source>
</evidence>
<dbReference type="PIRSF" id="PIRSF030820">
    <property type="entry name" value="UCP030820"/>
    <property type="match status" value="1"/>
</dbReference>
<keyword evidence="1" id="KW-0560">Oxidoreductase</keyword>
<gene>
    <name evidence="1" type="ORF">J2S73_001693</name>
</gene>
<dbReference type="InterPro" id="IPR008318">
    <property type="entry name" value="UCP030820"/>
</dbReference>
<dbReference type="Proteomes" id="UP001229244">
    <property type="component" value="Unassembled WGS sequence"/>
</dbReference>
<keyword evidence="2" id="KW-1185">Reference proteome</keyword>
<dbReference type="GO" id="GO:0004604">
    <property type="term" value="F:phosphoadenylyl-sulfate reductase (thioredoxin) activity"/>
    <property type="evidence" value="ECO:0007669"/>
    <property type="project" value="UniProtKB-EC"/>
</dbReference>
<dbReference type="RefSeq" id="WP_306885073.1">
    <property type="nucleotide sequence ID" value="NZ_JAUSUL010000002.1"/>
</dbReference>
<dbReference type="EC" id="1.8.4.8" evidence="1"/>
<evidence type="ECO:0000313" key="2">
    <source>
        <dbReference type="Proteomes" id="UP001229244"/>
    </source>
</evidence>
<reference evidence="1" key="1">
    <citation type="submission" date="2023-07" db="EMBL/GenBank/DDBJ databases">
        <title>Genomic Encyclopedia of Type Strains, Phase IV (KMG-IV): sequencing the most valuable type-strain genomes for metagenomic binning, comparative biology and taxonomic classification.</title>
        <authorList>
            <person name="Goeker M."/>
        </authorList>
    </citation>
    <scope>NUCLEOTIDE SEQUENCE</scope>
    <source>
        <strain evidence="1">DSM 21202</strain>
    </source>
</reference>
<dbReference type="Pfam" id="PF06073">
    <property type="entry name" value="DUF934"/>
    <property type="match status" value="1"/>
</dbReference>
<protein>
    <submittedName>
        <fullName evidence="1">Phosphoadenosine phosphosulfate reductase</fullName>
        <ecNumber evidence="1">1.8.4.8</ecNumber>
    </submittedName>
</protein>
<organism evidence="1 2">
    <name type="scientific">Amorphus orientalis</name>
    <dbReference type="NCBI Taxonomy" id="649198"/>
    <lineage>
        <taxon>Bacteria</taxon>
        <taxon>Pseudomonadati</taxon>
        <taxon>Pseudomonadota</taxon>
        <taxon>Alphaproteobacteria</taxon>
        <taxon>Hyphomicrobiales</taxon>
        <taxon>Amorphaceae</taxon>
        <taxon>Amorphus</taxon>
    </lineage>
</organism>
<comment type="caution">
    <text evidence="1">The sequence shown here is derived from an EMBL/GenBank/DDBJ whole genome shotgun (WGS) entry which is preliminary data.</text>
</comment>
<dbReference type="EMBL" id="JAUSUL010000002">
    <property type="protein sequence ID" value="MDQ0315236.1"/>
    <property type="molecule type" value="Genomic_DNA"/>
</dbReference>
<dbReference type="AlphaFoldDB" id="A0AAE4ARJ6"/>
<proteinExistence type="predicted"/>
<accession>A0AAE4ARJ6</accession>
<sequence length="180" mass="19538">MSTDTQTPADVFRNGAFEPDDWVVLDAEAPLPEDGRAIVPLARYQEERESLRASNQPLGILISPGEKIEDVADDLGRFSVLAIAFPAYTDGRGYSTARLARERYGFAGELRAVGNVLADQVPLMARCGFDAFVVTKPAARKVLEAGGAPDVPVYYQPTTRDEGAVSTIRPWMRRSPPGVA</sequence>